<gene>
    <name evidence="1" type="ORF">P353_04215</name>
</gene>
<dbReference type="EMBL" id="AWOR01000011">
    <property type="protein sequence ID" value="KGH31611.1"/>
    <property type="molecule type" value="Genomic_DNA"/>
</dbReference>
<name>A0A096FMS7_COMTE</name>
<protein>
    <submittedName>
        <fullName evidence="1">Uncharacterized protein</fullName>
    </submittedName>
</protein>
<comment type="caution">
    <text evidence="1">The sequence shown here is derived from an EMBL/GenBank/DDBJ whole genome shotgun (WGS) entry which is preliminary data.</text>
</comment>
<proteinExistence type="predicted"/>
<evidence type="ECO:0000313" key="2">
    <source>
        <dbReference type="Proteomes" id="UP000029553"/>
    </source>
</evidence>
<reference evidence="1 2" key="1">
    <citation type="submission" date="2013-09" db="EMBL/GenBank/DDBJ databases">
        <title>High correlation between genotypes and phenotypes of environmental bacteria Comamonas testosteroni strains.</title>
        <authorList>
            <person name="Liu L."/>
            <person name="Zhu W."/>
            <person name="Xia X."/>
            <person name="Xu B."/>
            <person name="Luo M."/>
            <person name="Wang G."/>
        </authorList>
    </citation>
    <scope>NUCLEOTIDE SEQUENCE [LARGE SCALE GENOMIC DNA]</scope>
    <source>
        <strain evidence="1 2">JL40</strain>
    </source>
</reference>
<dbReference type="Proteomes" id="UP000029553">
    <property type="component" value="Unassembled WGS sequence"/>
</dbReference>
<accession>A0A096FMS7</accession>
<organism evidence="1 2">
    <name type="scientific">Comamonas testosteroni</name>
    <name type="common">Pseudomonas testosteroni</name>
    <dbReference type="NCBI Taxonomy" id="285"/>
    <lineage>
        <taxon>Bacteria</taxon>
        <taxon>Pseudomonadati</taxon>
        <taxon>Pseudomonadota</taxon>
        <taxon>Betaproteobacteria</taxon>
        <taxon>Burkholderiales</taxon>
        <taxon>Comamonadaceae</taxon>
        <taxon>Comamonas</taxon>
    </lineage>
</organism>
<sequence>MIKNVIFISVYFHAIYFKNKGFLSRFISKMVNTLYLSINL</sequence>
<dbReference type="AlphaFoldDB" id="A0A096FMS7"/>
<evidence type="ECO:0000313" key="1">
    <source>
        <dbReference type="EMBL" id="KGH31611.1"/>
    </source>
</evidence>